<evidence type="ECO:0000313" key="1">
    <source>
        <dbReference type="EMBL" id="NMN01932.1"/>
    </source>
</evidence>
<keyword evidence="2" id="KW-1185">Reference proteome</keyword>
<comment type="caution">
    <text evidence="1">The sequence shown here is derived from an EMBL/GenBank/DDBJ whole genome shotgun (WGS) entry which is preliminary data.</text>
</comment>
<organism evidence="1 2">
    <name type="scientific">Bifidobacterium panos</name>
    <dbReference type="NCBI Taxonomy" id="2675321"/>
    <lineage>
        <taxon>Bacteria</taxon>
        <taxon>Bacillati</taxon>
        <taxon>Actinomycetota</taxon>
        <taxon>Actinomycetes</taxon>
        <taxon>Bifidobacteriales</taxon>
        <taxon>Bifidobacteriaceae</taxon>
        <taxon>Bifidobacterium</taxon>
    </lineage>
</organism>
<dbReference type="Proteomes" id="UP000553756">
    <property type="component" value="Unassembled WGS sequence"/>
</dbReference>
<evidence type="ECO:0000313" key="2">
    <source>
        <dbReference type="Proteomes" id="UP000553756"/>
    </source>
</evidence>
<sequence length="129" mass="13226">MSKRTRRGFAAGMAEDEGSGTMAGVALIMLAAVLITASAAAGHLVIRHAQTRSAADLAAFSAAAAWWNDQESPCTVADTVAQANGATVVECQADEPDDGDVTVRLAMDTQVPLVPQITVSARAGPVECE</sequence>
<dbReference type="NCBIfam" id="TIGR03816">
    <property type="entry name" value="tadE_like_DECH"/>
    <property type="match status" value="1"/>
</dbReference>
<accession>A0ABX1SXL3</accession>
<gene>
    <name evidence="1" type="ORF">G1C94_0553</name>
</gene>
<dbReference type="InterPro" id="IPR021202">
    <property type="entry name" value="Rv3654c-like"/>
</dbReference>
<protein>
    <submittedName>
        <fullName evidence="1">TadE-like protein</fullName>
    </submittedName>
</protein>
<dbReference type="RefSeq" id="WP_172144486.1">
    <property type="nucleotide sequence ID" value="NZ_JAAIIJ010000008.1"/>
</dbReference>
<reference evidence="1 2" key="1">
    <citation type="submission" date="2020-02" db="EMBL/GenBank/DDBJ databases">
        <title>Characterization of phylogenetic diversity of novel bifidobacterial species isolated in Czech ZOOs.</title>
        <authorList>
            <person name="Lugli G.A."/>
            <person name="Vera N.B."/>
            <person name="Ventura M."/>
        </authorList>
    </citation>
    <scope>NUCLEOTIDE SEQUENCE [LARGE SCALE GENOMIC DNA]</scope>
    <source>
        <strain evidence="1 2">DSM 109963</strain>
    </source>
</reference>
<dbReference type="EMBL" id="JAAIIJ010000008">
    <property type="protein sequence ID" value="NMN01932.1"/>
    <property type="molecule type" value="Genomic_DNA"/>
</dbReference>
<name>A0ABX1SXL3_9BIFI</name>
<proteinExistence type="predicted"/>